<gene>
    <name evidence="2" type="ORF">BSZ19_05170</name>
</gene>
<feature type="chain" id="PRO_5012824677" evidence="1">
    <location>
        <begin position="21"/>
        <end position="187"/>
    </location>
</feature>
<dbReference type="EMBL" id="NAFL01000200">
    <property type="protein sequence ID" value="OSJ36237.1"/>
    <property type="molecule type" value="Genomic_DNA"/>
</dbReference>
<dbReference type="RefSeq" id="WP_085398741.1">
    <property type="nucleotide sequence ID" value="NZ_NAFL01000200.1"/>
</dbReference>
<comment type="caution">
    <text evidence="2">The sequence shown here is derived from an EMBL/GenBank/DDBJ whole genome shotgun (WGS) entry which is preliminary data.</text>
</comment>
<organism evidence="2 3">
    <name type="scientific">Bradyrhizobium japonicum</name>
    <dbReference type="NCBI Taxonomy" id="375"/>
    <lineage>
        <taxon>Bacteria</taxon>
        <taxon>Pseudomonadati</taxon>
        <taxon>Pseudomonadota</taxon>
        <taxon>Alphaproteobacteria</taxon>
        <taxon>Hyphomicrobiales</taxon>
        <taxon>Nitrobacteraceae</taxon>
        <taxon>Bradyrhizobium</taxon>
    </lineage>
</organism>
<dbReference type="Proteomes" id="UP000193335">
    <property type="component" value="Unassembled WGS sequence"/>
</dbReference>
<name>A0A1Y2JYT3_BRAJP</name>
<evidence type="ECO:0000256" key="1">
    <source>
        <dbReference type="SAM" id="SignalP"/>
    </source>
</evidence>
<feature type="signal peptide" evidence="1">
    <location>
        <begin position="1"/>
        <end position="20"/>
    </location>
</feature>
<proteinExistence type="predicted"/>
<evidence type="ECO:0000313" key="2">
    <source>
        <dbReference type="EMBL" id="OSJ36237.1"/>
    </source>
</evidence>
<accession>A0A1Y2JYT3</accession>
<evidence type="ECO:0000313" key="3">
    <source>
        <dbReference type="Proteomes" id="UP000193335"/>
    </source>
</evidence>
<dbReference type="AlphaFoldDB" id="A0A1Y2JYT3"/>
<sequence>MMRRAAAIAVAAISLGSALAASLLWLHVPRHAAANSATPVWQEVTWPFSIDQWGKGKAFRCRASDCGVEVTLYLRAKIGFCNCTTGVADDEDLDRMGDTVLLGEVSPRGSGHPIRIASMNGRSRAYTLNSRGAPGKTLVSVVYNERCDMIAATAVIGHDRPETIEPRVIEFLGGSTAMHWAEVTLGL</sequence>
<protein>
    <submittedName>
        <fullName evidence="2">Uncharacterized protein</fullName>
    </submittedName>
</protein>
<reference evidence="2 3" key="1">
    <citation type="submission" date="2017-03" db="EMBL/GenBank/DDBJ databases">
        <title>Whole genome sequences of fourteen strains of Bradyrhizobium canariense and one strain of Bradyrhizobium japonicum isolated from Lupinus (Papilionoideae: Genisteae) species in Algeria.</title>
        <authorList>
            <person name="Crovadore J."/>
            <person name="Chekireb D."/>
            <person name="Brachmann A."/>
            <person name="Chablais R."/>
            <person name="Cochard B."/>
            <person name="Lefort F."/>
        </authorList>
    </citation>
    <scope>NUCLEOTIDE SEQUENCE [LARGE SCALE GENOMIC DNA]</scope>
    <source>
        <strain evidence="2 3">UBMA197</strain>
    </source>
</reference>
<keyword evidence="1" id="KW-0732">Signal</keyword>